<evidence type="ECO:0000256" key="3">
    <source>
        <dbReference type="ARBA" id="ARBA00022695"/>
    </source>
</evidence>
<dbReference type="GO" id="GO:0003677">
    <property type="term" value="F:DNA binding"/>
    <property type="evidence" value="ECO:0007669"/>
    <property type="project" value="InterPro"/>
</dbReference>
<comment type="caution">
    <text evidence="8">The sequence shown here is derived from an EMBL/GenBank/DDBJ whole genome shotgun (WGS) entry which is preliminary data.</text>
</comment>
<dbReference type="Proteomes" id="UP000319023">
    <property type="component" value="Unassembled WGS sequence"/>
</dbReference>
<keyword evidence="4" id="KW-0235">DNA replication</keyword>
<dbReference type="Gene3D" id="3.40.50.300">
    <property type="entry name" value="P-loop containing nucleotide triphosphate hydrolases"/>
    <property type="match status" value="1"/>
</dbReference>
<sequence length="331" mass="37714">MKVNFLNFTDPKDHKFFLLTGGEFILKQDAVERILNNLQNHGFNEKVSIFQDDLDQLEEIVSRNIGGSLFQENLILHIKHSSGKFPEKIKSLLQDNNIFKSSNIALIIESSIEKIPSGAWIKNFDAHGLIINCSKLKIMEEKMWLKRQLSFLPKDLLPIFGGSIFQNNEANLLGQKNEVALLKLLFLSQDESVEANTDHIIFGSGISAFELEDLLINRDFKKALITINFMREHDRQNSAPIIWIIAKVINSCLESLKASNKKSALVNSGVWSSKINLYLNLIKQARVKEFLGLNEEILKIDLINKGLMKADTWEQIERVILRLKDATALQN</sequence>
<protein>
    <recommendedName>
        <fullName evidence="1">DNA-directed DNA polymerase</fullName>
        <ecNumber evidence="1">2.7.7.7</ecNumber>
    </recommendedName>
</protein>
<keyword evidence="3" id="KW-0548">Nucleotidyltransferase</keyword>
<evidence type="ECO:0000256" key="2">
    <source>
        <dbReference type="ARBA" id="ARBA00022679"/>
    </source>
</evidence>
<dbReference type="SUPFAM" id="SSF52540">
    <property type="entry name" value="P-loop containing nucleoside triphosphate hydrolases"/>
    <property type="match status" value="1"/>
</dbReference>
<dbReference type="AlphaFoldDB" id="A0A520LS00"/>
<dbReference type="Gene3D" id="1.20.272.10">
    <property type="match status" value="1"/>
</dbReference>
<evidence type="ECO:0000256" key="1">
    <source>
        <dbReference type="ARBA" id="ARBA00012417"/>
    </source>
</evidence>
<name>A0A520LS00_9GAMM</name>
<evidence type="ECO:0000313" key="9">
    <source>
        <dbReference type="Proteomes" id="UP000319023"/>
    </source>
</evidence>
<evidence type="ECO:0000256" key="5">
    <source>
        <dbReference type="ARBA" id="ARBA00022932"/>
    </source>
</evidence>
<dbReference type="GO" id="GO:0006261">
    <property type="term" value="P:DNA-templated DNA replication"/>
    <property type="evidence" value="ECO:0007669"/>
    <property type="project" value="TreeGrafter"/>
</dbReference>
<evidence type="ECO:0000256" key="7">
    <source>
        <dbReference type="ARBA" id="ARBA00049244"/>
    </source>
</evidence>
<dbReference type="InterPro" id="IPR027417">
    <property type="entry name" value="P-loop_NTPase"/>
</dbReference>
<evidence type="ECO:0000256" key="4">
    <source>
        <dbReference type="ARBA" id="ARBA00022705"/>
    </source>
</evidence>
<evidence type="ECO:0000256" key="6">
    <source>
        <dbReference type="ARBA" id="ARBA00034754"/>
    </source>
</evidence>
<gene>
    <name evidence="8" type="ORF">EVB01_02560</name>
</gene>
<dbReference type="SUPFAM" id="SSF48019">
    <property type="entry name" value="post-AAA+ oligomerization domain-like"/>
    <property type="match status" value="1"/>
</dbReference>
<evidence type="ECO:0000313" key="8">
    <source>
        <dbReference type="EMBL" id="RZO11212.1"/>
    </source>
</evidence>
<dbReference type="EC" id="2.7.7.7" evidence="1"/>
<dbReference type="GO" id="GO:0003887">
    <property type="term" value="F:DNA-directed DNA polymerase activity"/>
    <property type="evidence" value="ECO:0007669"/>
    <property type="project" value="UniProtKB-KW"/>
</dbReference>
<comment type="similarity">
    <text evidence="6">Belongs to the DNA polymerase HolA subunit family.</text>
</comment>
<organism evidence="8 9">
    <name type="scientific">SAR86 cluster bacterium</name>
    <dbReference type="NCBI Taxonomy" id="2030880"/>
    <lineage>
        <taxon>Bacteria</taxon>
        <taxon>Pseudomonadati</taxon>
        <taxon>Pseudomonadota</taxon>
        <taxon>Gammaproteobacteria</taxon>
        <taxon>SAR86 cluster</taxon>
    </lineage>
</organism>
<proteinExistence type="inferred from homology"/>
<dbReference type="EMBL" id="SHBN01000043">
    <property type="protein sequence ID" value="RZO11212.1"/>
    <property type="molecule type" value="Genomic_DNA"/>
</dbReference>
<accession>A0A520LS00</accession>
<dbReference type="InterPro" id="IPR005790">
    <property type="entry name" value="DNA_polIII_delta"/>
</dbReference>
<dbReference type="PANTHER" id="PTHR34388:SF1">
    <property type="entry name" value="DNA POLYMERASE III SUBUNIT DELTA"/>
    <property type="match status" value="1"/>
</dbReference>
<reference evidence="8 9" key="1">
    <citation type="submission" date="2019-02" db="EMBL/GenBank/DDBJ databases">
        <title>Prokaryotic population dynamics and viral predation in marine succession experiment using metagenomics: the confinement effect.</title>
        <authorList>
            <person name="Haro-Moreno J.M."/>
            <person name="Rodriguez-Valera F."/>
            <person name="Lopez-Perez M."/>
        </authorList>
    </citation>
    <scope>NUCLEOTIDE SEQUENCE [LARGE SCALE GENOMIC DNA]</scope>
    <source>
        <strain evidence="8">MED-G168</strain>
    </source>
</reference>
<dbReference type="InterPro" id="IPR008921">
    <property type="entry name" value="DNA_pol3_clamp-load_cplx_C"/>
</dbReference>
<comment type="catalytic activity">
    <reaction evidence="7">
        <text>DNA(n) + a 2'-deoxyribonucleoside 5'-triphosphate = DNA(n+1) + diphosphate</text>
        <dbReference type="Rhea" id="RHEA:22508"/>
        <dbReference type="Rhea" id="RHEA-COMP:17339"/>
        <dbReference type="Rhea" id="RHEA-COMP:17340"/>
        <dbReference type="ChEBI" id="CHEBI:33019"/>
        <dbReference type="ChEBI" id="CHEBI:61560"/>
        <dbReference type="ChEBI" id="CHEBI:173112"/>
        <dbReference type="EC" id="2.7.7.7"/>
    </reaction>
</comment>
<keyword evidence="2" id="KW-0808">Transferase</keyword>
<dbReference type="PANTHER" id="PTHR34388">
    <property type="entry name" value="DNA POLYMERASE III SUBUNIT DELTA"/>
    <property type="match status" value="1"/>
</dbReference>
<dbReference type="GO" id="GO:0009360">
    <property type="term" value="C:DNA polymerase III complex"/>
    <property type="evidence" value="ECO:0007669"/>
    <property type="project" value="TreeGrafter"/>
</dbReference>
<keyword evidence="5" id="KW-0239">DNA-directed DNA polymerase</keyword>